<protein>
    <submittedName>
        <fullName evidence="1">Uncharacterized protein</fullName>
    </submittedName>
</protein>
<proteinExistence type="predicted"/>
<reference evidence="1" key="1">
    <citation type="journal article" date="2023" name="Plant J.">
        <title>The genome of the king protea, Protea cynaroides.</title>
        <authorList>
            <person name="Chang J."/>
            <person name="Duong T.A."/>
            <person name="Schoeman C."/>
            <person name="Ma X."/>
            <person name="Roodt D."/>
            <person name="Barker N."/>
            <person name="Li Z."/>
            <person name="Van de Peer Y."/>
            <person name="Mizrachi E."/>
        </authorList>
    </citation>
    <scope>NUCLEOTIDE SEQUENCE</scope>
    <source>
        <tissue evidence="1">Young leaves</tissue>
    </source>
</reference>
<accession>A0A9Q0R0Q9</accession>
<sequence length="135" mass="14150">MGAGAIGGGHGYERGAGLVENPNLGLERGLGVALLPRVSSGFSVVSARAGIWSGEAGRRSFIDKGTAADWREFHRQGRSDVVNGALQEEALGQTSVMGQEITEIPSLVMLGSSSSRISLSQRYLSSFCKSSVITH</sequence>
<dbReference type="EMBL" id="JAMYWD010000002">
    <property type="protein sequence ID" value="KAJ4978645.1"/>
    <property type="molecule type" value="Genomic_DNA"/>
</dbReference>
<comment type="caution">
    <text evidence="1">The sequence shown here is derived from an EMBL/GenBank/DDBJ whole genome shotgun (WGS) entry which is preliminary data.</text>
</comment>
<keyword evidence="2" id="KW-1185">Reference proteome</keyword>
<evidence type="ECO:0000313" key="2">
    <source>
        <dbReference type="Proteomes" id="UP001141806"/>
    </source>
</evidence>
<evidence type="ECO:0000313" key="1">
    <source>
        <dbReference type="EMBL" id="KAJ4978645.1"/>
    </source>
</evidence>
<dbReference type="AlphaFoldDB" id="A0A9Q0R0Q9"/>
<organism evidence="1 2">
    <name type="scientific">Protea cynaroides</name>
    <dbReference type="NCBI Taxonomy" id="273540"/>
    <lineage>
        <taxon>Eukaryota</taxon>
        <taxon>Viridiplantae</taxon>
        <taxon>Streptophyta</taxon>
        <taxon>Embryophyta</taxon>
        <taxon>Tracheophyta</taxon>
        <taxon>Spermatophyta</taxon>
        <taxon>Magnoliopsida</taxon>
        <taxon>Proteales</taxon>
        <taxon>Proteaceae</taxon>
        <taxon>Protea</taxon>
    </lineage>
</organism>
<dbReference type="Proteomes" id="UP001141806">
    <property type="component" value="Unassembled WGS sequence"/>
</dbReference>
<name>A0A9Q0R0Q9_9MAGN</name>
<gene>
    <name evidence="1" type="ORF">NE237_009425</name>
</gene>